<evidence type="ECO:0000313" key="1">
    <source>
        <dbReference type="EMBL" id="TNN85185.1"/>
    </source>
</evidence>
<comment type="caution">
    <text evidence="1">The sequence shown here is derived from an EMBL/GenBank/DDBJ whole genome shotgun (WGS) entry which is preliminary data.</text>
</comment>
<name>A0A4Z2J4A7_9TELE</name>
<sequence length="97" mass="10538">MQLTVKSIQAAWRSPRSPLNDLRQEMCLSVSLPSSSLPAEYGLKVNCVDVAKLRSTRSARAHKPCGPEDINLPSSALFCVASENLLERIIASSSPEL</sequence>
<dbReference type="AlphaFoldDB" id="A0A4Z2J4A7"/>
<keyword evidence="2" id="KW-1185">Reference proteome</keyword>
<gene>
    <name evidence="1" type="ORF">EYF80_004535</name>
</gene>
<proteinExistence type="predicted"/>
<evidence type="ECO:0000313" key="2">
    <source>
        <dbReference type="Proteomes" id="UP000314294"/>
    </source>
</evidence>
<accession>A0A4Z2J4A7</accession>
<protein>
    <submittedName>
        <fullName evidence="1">Uncharacterized protein</fullName>
    </submittedName>
</protein>
<dbReference type="Proteomes" id="UP000314294">
    <property type="component" value="Unassembled WGS sequence"/>
</dbReference>
<dbReference type="EMBL" id="SRLO01000022">
    <property type="protein sequence ID" value="TNN85185.1"/>
    <property type="molecule type" value="Genomic_DNA"/>
</dbReference>
<organism evidence="1 2">
    <name type="scientific">Liparis tanakae</name>
    <name type="common">Tanaka's snailfish</name>
    <dbReference type="NCBI Taxonomy" id="230148"/>
    <lineage>
        <taxon>Eukaryota</taxon>
        <taxon>Metazoa</taxon>
        <taxon>Chordata</taxon>
        <taxon>Craniata</taxon>
        <taxon>Vertebrata</taxon>
        <taxon>Euteleostomi</taxon>
        <taxon>Actinopterygii</taxon>
        <taxon>Neopterygii</taxon>
        <taxon>Teleostei</taxon>
        <taxon>Neoteleostei</taxon>
        <taxon>Acanthomorphata</taxon>
        <taxon>Eupercaria</taxon>
        <taxon>Perciformes</taxon>
        <taxon>Cottioidei</taxon>
        <taxon>Cottales</taxon>
        <taxon>Liparidae</taxon>
        <taxon>Liparis</taxon>
    </lineage>
</organism>
<reference evidence="1 2" key="1">
    <citation type="submission" date="2019-03" db="EMBL/GenBank/DDBJ databases">
        <title>First draft genome of Liparis tanakae, snailfish: a comprehensive survey of snailfish specific genes.</title>
        <authorList>
            <person name="Kim W."/>
            <person name="Song I."/>
            <person name="Jeong J.-H."/>
            <person name="Kim D."/>
            <person name="Kim S."/>
            <person name="Ryu S."/>
            <person name="Song J.Y."/>
            <person name="Lee S.K."/>
        </authorList>
    </citation>
    <scope>NUCLEOTIDE SEQUENCE [LARGE SCALE GENOMIC DNA]</scope>
    <source>
        <tissue evidence="1">Muscle</tissue>
    </source>
</reference>